<evidence type="ECO:0000256" key="3">
    <source>
        <dbReference type="SAM" id="Phobius"/>
    </source>
</evidence>
<organism evidence="4 5">
    <name type="scientific">Alligator mississippiensis</name>
    <name type="common">American alligator</name>
    <dbReference type="NCBI Taxonomy" id="8496"/>
    <lineage>
        <taxon>Eukaryota</taxon>
        <taxon>Metazoa</taxon>
        <taxon>Chordata</taxon>
        <taxon>Craniata</taxon>
        <taxon>Vertebrata</taxon>
        <taxon>Euteleostomi</taxon>
        <taxon>Archelosauria</taxon>
        <taxon>Archosauria</taxon>
        <taxon>Crocodylia</taxon>
        <taxon>Alligatoridae</taxon>
        <taxon>Alligatorinae</taxon>
        <taxon>Alligator</taxon>
    </lineage>
</organism>
<dbReference type="eggNOG" id="ENOG502RG0V">
    <property type="taxonomic scope" value="Eukaryota"/>
</dbReference>
<name>A0A151MTK8_ALLMI</name>
<keyword evidence="3" id="KW-0812">Transmembrane</keyword>
<dbReference type="PANTHER" id="PTHR15715">
    <property type="entry name" value="CENTROSOMAL PROTEIN OF 170 KDA"/>
    <property type="match status" value="1"/>
</dbReference>
<feature type="region of interest" description="Disordered" evidence="2">
    <location>
        <begin position="48"/>
        <end position="77"/>
    </location>
</feature>
<dbReference type="Proteomes" id="UP000050525">
    <property type="component" value="Unassembled WGS sequence"/>
</dbReference>
<comment type="caution">
    <text evidence="4">The sequence shown here is derived from an EMBL/GenBank/DDBJ whole genome shotgun (WGS) entry which is preliminary data.</text>
</comment>
<feature type="region of interest" description="Disordered" evidence="2">
    <location>
        <begin position="91"/>
        <end position="136"/>
    </location>
</feature>
<protein>
    <submittedName>
        <fullName evidence="4">TRAF3-interacting JNK-activating modulator</fullName>
    </submittedName>
</protein>
<keyword evidence="1" id="KW-0175">Coiled coil</keyword>
<keyword evidence="5" id="KW-1185">Reference proteome</keyword>
<keyword evidence="3" id="KW-1133">Transmembrane helix</keyword>
<feature type="compositionally biased region" description="Basic and acidic residues" evidence="2">
    <location>
        <begin position="92"/>
        <end position="110"/>
    </location>
</feature>
<dbReference type="CDD" id="cd21912">
    <property type="entry name" value="CC1_T3JAM"/>
    <property type="match status" value="1"/>
</dbReference>
<evidence type="ECO:0000256" key="2">
    <source>
        <dbReference type="SAM" id="MobiDB-lite"/>
    </source>
</evidence>
<dbReference type="AlphaFoldDB" id="A0A151MTK8"/>
<dbReference type="InterPro" id="IPR051176">
    <property type="entry name" value="Cent_Immune-Sig_Mod"/>
</dbReference>
<evidence type="ECO:0000256" key="1">
    <source>
        <dbReference type="SAM" id="Coils"/>
    </source>
</evidence>
<evidence type="ECO:0000313" key="4">
    <source>
        <dbReference type="EMBL" id="KYO27851.1"/>
    </source>
</evidence>
<dbReference type="STRING" id="8496.A0A151MTK8"/>
<proteinExistence type="predicted"/>
<keyword evidence="3" id="KW-0472">Membrane</keyword>
<evidence type="ECO:0000313" key="5">
    <source>
        <dbReference type="Proteomes" id="UP000050525"/>
    </source>
</evidence>
<feature type="transmembrane region" description="Helical" evidence="3">
    <location>
        <begin position="571"/>
        <end position="591"/>
    </location>
</feature>
<feature type="coiled-coil region" evidence="1">
    <location>
        <begin position="281"/>
        <end position="454"/>
    </location>
</feature>
<gene>
    <name evidence="4" type="primary">TRAF3IP3</name>
    <name evidence="4" type="ORF">Y1Q_0020976</name>
</gene>
<sequence>MSLTEVGEKISDLVRLPLGSHRKHREELHPSHQDRARVASVDTMISQPEKTLHRRRSPNESYEERCERRQETRENLRRRNNVTTCRRMGQYRKKEMKEQSQSSRQKEFLRRRNLVTEADKKQGRPPMGTQVPLGQDGGTWSPLSIWSRMDLRASTALQVSWNNSMPLLHHKHLQPGLKVPLAQSNSHFCGVSSESLFSKEISKRSQGTQTLADSSTIKIDSSQQTDCGIAVLDKEIIQLSNYLKEALHRELLLKQKMVVLQGLLSTLLQASEKSWQGQLNEDKLKCKLRTLENKLQTCTQSCTKEGVKKILIEMEDQKQTYEQKAKEAIQKVLEEKLQAEEQLHNTQRSLAVSEEDCALWKEHYETLKADWSEMTSKHTELENKLHILQNKLQWADSQNNQLHGALRHLENEHTDLDSRIKVLQEDNALKAQHVSALEDKLKNEQIQKLTLEEALSHLHNLLQTQSEEQSAQAEVIRRKDQILTMQQPPSPVKEIQNTLFKQPQDEEKENLMDQLQKRTSALKAKEKECAELRAELEALGDEYRSCLTKLHQCRDELNQLQGRQSKRQCGLWIPVLMVVIAAAVAAFLANLMPPEYMPTTSAPY</sequence>
<dbReference type="EMBL" id="AKHW03005066">
    <property type="protein sequence ID" value="KYO27851.1"/>
    <property type="molecule type" value="Genomic_DNA"/>
</dbReference>
<reference evidence="4 5" key="1">
    <citation type="journal article" date="2012" name="Genome Biol.">
        <title>Sequencing three crocodilian genomes to illuminate the evolution of archosaurs and amniotes.</title>
        <authorList>
            <person name="St John J.A."/>
            <person name="Braun E.L."/>
            <person name="Isberg S.R."/>
            <person name="Miles L.G."/>
            <person name="Chong A.Y."/>
            <person name="Gongora J."/>
            <person name="Dalzell P."/>
            <person name="Moran C."/>
            <person name="Bed'hom B."/>
            <person name="Abzhanov A."/>
            <person name="Burgess S.C."/>
            <person name="Cooksey A.M."/>
            <person name="Castoe T.A."/>
            <person name="Crawford N.G."/>
            <person name="Densmore L.D."/>
            <person name="Drew J.C."/>
            <person name="Edwards S.V."/>
            <person name="Faircloth B.C."/>
            <person name="Fujita M.K."/>
            <person name="Greenwold M.J."/>
            <person name="Hoffmann F.G."/>
            <person name="Howard J.M."/>
            <person name="Iguchi T."/>
            <person name="Janes D.E."/>
            <person name="Khan S.Y."/>
            <person name="Kohno S."/>
            <person name="de Koning A.J."/>
            <person name="Lance S.L."/>
            <person name="McCarthy F.M."/>
            <person name="McCormack J.E."/>
            <person name="Merchant M.E."/>
            <person name="Peterson D.G."/>
            <person name="Pollock D.D."/>
            <person name="Pourmand N."/>
            <person name="Raney B.J."/>
            <person name="Roessler K.A."/>
            <person name="Sanford J.R."/>
            <person name="Sawyer R.H."/>
            <person name="Schmidt C.J."/>
            <person name="Triplett E.W."/>
            <person name="Tuberville T.D."/>
            <person name="Venegas-Anaya M."/>
            <person name="Howard J.T."/>
            <person name="Jarvis E.D."/>
            <person name="Guillette L.J.Jr."/>
            <person name="Glenn T.C."/>
            <person name="Green R.E."/>
            <person name="Ray D.A."/>
        </authorList>
    </citation>
    <scope>NUCLEOTIDE SEQUENCE [LARGE SCALE GENOMIC DNA]</scope>
    <source>
        <strain evidence="4">KSC_2009_1</strain>
    </source>
</reference>
<accession>A0A151MTK8</accession>
<dbReference type="PANTHER" id="PTHR15715:SF21">
    <property type="entry name" value="TRAF3-INTERACTING JNK-ACTIVATING MODULATOR"/>
    <property type="match status" value="1"/>
</dbReference>
<feature type="compositionally biased region" description="Basic and acidic residues" evidence="2">
    <location>
        <begin position="62"/>
        <end position="77"/>
    </location>
</feature>
<feature type="coiled-coil region" evidence="1">
    <location>
        <begin position="505"/>
        <end position="542"/>
    </location>
</feature>